<proteinExistence type="predicted"/>
<sequence>MLAYALKFGILLCVAYSLWTLLELSDRGSRVHISPTVLGQRIPRAVHVFPTVLRTTHVKEEQTSEWTHTVPAALPSPVVSRLIGFRVPPLPPMRESSQLTCDDTVNVPDKVYWHTPRTWIIDAYPDANMSNLLSTMPPKLRSRPWKAAQYFSDGTGLIAQADPVVVGSGSHVGGSNEKADRNNAMVKLDHSRADLKILSVPPKDLDWVMRRLPHPKLTPPLQPYYPLFSLQYCRQAQYYPRRSRYNNHCFFEPSKLRSFQCDASAQNRTSASIRAASLKELDFLTDVQEQHTDVVTGRNITVAMQGFYHKCNNRTSRLFWSDSCFHSQHTDENATYAASRFWRSAEKSFMQPIDKIKKESKVFSFAQSFSFPHFVVEAFPRMLMFLDDLKAHPEMKIHTAPDKLGFVENFMDFVGLNSSRRIFGNVRSDEFWAPAASACCCPSGIAMRNAATILKHSAAAHISPATSKHKKHILVIQCRRPQKPGVYNWDEIYVRSLEPLPGLNLPCFVLDDPTMRVVDEVSALHLCDVLALLIAKNSSADTWLVRGTDSSADRNVRRAVIDIIKGSVPSGLRESRRQEHAALRYPARVGPQPILAKEHTQADTG</sequence>
<dbReference type="Proteomes" id="UP001190700">
    <property type="component" value="Unassembled WGS sequence"/>
</dbReference>
<comment type="caution">
    <text evidence="1">The sequence shown here is derived from an EMBL/GenBank/DDBJ whole genome shotgun (WGS) entry which is preliminary data.</text>
</comment>
<keyword evidence="2" id="KW-1185">Reference proteome</keyword>
<dbReference type="EMBL" id="LGRX02022168">
    <property type="protein sequence ID" value="KAK3255880.1"/>
    <property type="molecule type" value="Genomic_DNA"/>
</dbReference>
<gene>
    <name evidence="1" type="ORF">CYMTET_34963</name>
</gene>
<protein>
    <submittedName>
        <fullName evidence="1">Uncharacterized protein</fullName>
    </submittedName>
</protein>
<accession>A0AAE0FA68</accession>
<name>A0AAE0FA68_9CHLO</name>
<evidence type="ECO:0000313" key="1">
    <source>
        <dbReference type="EMBL" id="KAK3255880.1"/>
    </source>
</evidence>
<organism evidence="1 2">
    <name type="scientific">Cymbomonas tetramitiformis</name>
    <dbReference type="NCBI Taxonomy" id="36881"/>
    <lineage>
        <taxon>Eukaryota</taxon>
        <taxon>Viridiplantae</taxon>
        <taxon>Chlorophyta</taxon>
        <taxon>Pyramimonadophyceae</taxon>
        <taxon>Pyramimonadales</taxon>
        <taxon>Pyramimonadaceae</taxon>
        <taxon>Cymbomonas</taxon>
    </lineage>
</organism>
<reference evidence="1 2" key="1">
    <citation type="journal article" date="2015" name="Genome Biol. Evol.">
        <title>Comparative Genomics of a Bacterivorous Green Alga Reveals Evolutionary Causalities and Consequences of Phago-Mixotrophic Mode of Nutrition.</title>
        <authorList>
            <person name="Burns J.A."/>
            <person name="Paasch A."/>
            <person name="Narechania A."/>
            <person name="Kim E."/>
        </authorList>
    </citation>
    <scope>NUCLEOTIDE SEQUENCE [LARGE SCALE GENOMIC DNA]</scope>
    <source>
        <strain evidence="1 2">PLY_AMNH</strain>
    </source>
</reference>
<dbReference type="AlphaFoldDB" id="A0AAE0FA68"/>
<evidence type="ECO:0000313" key="2">
    <source>
        <dbReference type="Proteomes" id="UP001190700"/>
    </source>
</evidence>